<evidence type="ECO:0000313" key="1">
    <source>
        <dbReference type="EMBL" id="GAA5084731.1"/>
    </source>
</evidence>
<organism evidence="1 2">
    <name type="scientific">Chryseobacterium ginsengisoli</name>
    <dbReference type="NCBI Taxonomy" id="363853"/>
    <lineage>
        <taxon>Bacteria</taxon>
        <taxon>Pseudomonadati</taxon>
        <taxon>Bacteroidota</taxon>
        <taxon>Flavobacteriia</taxon>
        <taxon>Flavobacteriales</taxon>
        <taxon>Weeksellaceae</taxon>
        <taxon>Chryseobacterium group</taxon>
        <taxon>Chryseobacterium</taxon>
    </lineage>
</organism>
<sequence length="164" mass="20039">MRKKILLPFIFIFSLFFSQKKDFDQFYGLNYTFRHGMRTFNRYLEVSIVDFNKDSIRVDITKEDTIKSYKKISKEDFRLLIKNFKKLNPNKIYQETPMFVDCHDTRLSLNIELFYGYSYDIYCLSSRLKGQKRTVEFVKKIFEIIDEDYNCYYIPKQCKNLTKY</sequence>
<evidence type="ECO:0000313" key="2">
    <source>
        <dbReference type="Proteomes" id="UP001500353"/>
    </source>
</evidence>
<gene>
    <name evidence="1" type="ORF">GCM10023210_04820</name>
</gene>
<accession>A0ABP9LXH2</accession>
<reference evidence="2" key="1">
    <citation type="journal article" date="2019" name="Int. J. Syst. Evol. Microbiol.">
        <title>The Global Catalogue of Microorganisms (GCM) 10K type strain sequencing project: providing services to taxonomists for standard genome sequencing and annotation.</title>
        <authorList>
            <consortium name="The Broad Institute Genomics Platform"/>
            <consortium name="The Broad Institute Genome Sequencing Center for Infectious Disease"/>
            <person name="Wu L."/>
            <person name="Ma J."/>
        </authorList>
    </citation>
    <scope>NUCLEOTIDE SEQUENCE [LARGE SCALE GENOMIC DNA]</scope>
    <source>
        <strain evidence="2">JCM 18019</strain>
    </source>
</reference>
<dbReference type="Proteomes" id="UP001500353">
    <property type="component" value="Unassembled WGS sequence"/>
</dbReference>
<proteinExistence type="predicted"/>
<comment type="caution">
    <text evidence="1">The sequence shown here is derived from an EMBL/GenBank/DDBJ whole genome shotgun (WGS) entry which is preliminary data.</text>
</comment>
<dbReference type="EMBL" id="BAABHX010000001">
    <property type="protein sequence ID" value="GAA5084731.1"/>
    <property type="molecule type" value="Genomic_DNA"/>
</dbReference>
<keyword evidence="2" id="KW-1185">Reference proteome</keyword>
<protein>
    <submittedName>
        <fullName evidence="1">Uncharacterized protein</fullName>
    </submittedName>
</protein>
<dbReference type="RefSeq" id="WP_345200078.1">
    <property type="nucleotide sequence ID" value="NZ_BAABHX010000001.1"/>
</dbReference>
<name>A0ABP9LXH2_9FLAO</name>